<name>A0A841FTD2_9ACTN</name>
<dbReference type="InterPro" id="IPR050491">
    <property type="entry name" value="AmpC-like"/>
</dbReference>
<dbReference type="RefSeq" id="WP_184789643.1">
    <property type="nucleotide sequence ID" value="NZ_BONT01000058.1"/>
</dbReference>
<dbReference type="EMBL" id="JACHGT010000010">
    <property type="protein sequence ID" value="MBB6036802.1"/>
    <property type="molecule type" value="Genomic_DNA"/>
</dbReference>
<organism evidence="2 3">
    <name type="scientific">Phytomonospora endophytica</name>
    <dbReference type="NCBI Taxonomy" id="714109"/>
    <lineage>
        <taxon>Bacteria</taxon>
        <taxon>Bacillati</taxon>
        <taxon>Actinomycetota</taxon>
        <taxon>Actinomycetes</taxon>
        <taxon>Micromonosporales</taxon>
        <taxon>Micromonosporaceae</taxon>
        <taxon>Phytomonospora</taxon>
    </lineage>
</organism>
<gene>
    <name evidence="2" type="ORF">HNR73_004675</name>
</gene>
<dbReference type="AlphaFoldDB" id="A0A841FTD2"/>
<sequence length="461" mass="49026">MTAFDEVSDWITRRLPDLLTEHKVVGAAVAVLADGRVVEAAAGSANLRAGIPATTDTLFQIGSVTKIWTTTLIMRLVDEGLVELDASVVKYLPEFRTAEPDTSARVTVRQLLSHTSGFEGDVFKDTGPGDDAVARFIAEILPSVAQTLPPGVMFSYNNAGFCVLGRIVEVVRGTTWSAAIHGEIAGPLGIRVATGPGEAILHRAAVGHIEPEPDAAPEVAAVWGLPASNGPAGAMLSTSARELLAFARMHLDGGVTPHGTRLLSEESVLRTRVPEAEIPRRSLLPGRLGLGWHLYDLPGGEVIGHDGNTIGQSAFMRLVPGKGIAVVLLTNGGDAVGLYRKIFGRVLGELAGMELPPPLVRPEKPVPVANVERYTGSYESSLQRFDVTAADGRLWMETTIGPDLADLSPAPPRRELLHVEDDLFVGVTGDDDQGMPLVFVESTADGRAAYLHNHRANPRVA</sequence>
<proteinExistence type="predicted"/>
<dbReference type="Pfam" id="PF00144">
    <property type="entry name" value="Beta-lactamase"/>
    <property type="match status" value="1"/>
</dbReference>
<dbReference type="SUPFAM" id="SSF56601">
    <property type="entry name" value="beta-lactamase/transpeptidase-like"/>
    <property type="match status" value="1"/>
</dbReference>
<reference evidence="2 3" key="1">
    <citation type="submission" date="2020-08" db="EMBL/GenBank/DDBJ databases">
        <title>Genomic Encyclopedia of Type Strains, Phase IV (KMG-IV): sequencing the most valuable type-strain genomes for metagenomic binning, comparative biology and taxonomic classification.</title>
        <authorList>
            <person name="Goeker M."/>
        </authorList>
    </citation>
    <scope>NUCLEOTIDE SEQUENCE [LARGE SCALE GENOMIC DNA]</scope>
    <source>
        <strain evidence="2 3">YIM 65646</strain>
    </source>
</reference>
<dbReference type="PANTHER" id="PTHR46825:SF8">
    <property type="entry name" value="BETA-LACTAMASE-RELATED"/>
    <property type="match status" value="1"/>
</dbReference>
<dbReference type="InterPro" id="IPR001466">
    <property type="entry name" value="Beta-lactam-related"/>
</dbReference>
<accession>A0A841FTD2</accession>
<protein>
    <submittedName>
        <fullName evidence="2">CubicO group peptidase (Beta-lactamase class C family)</fullName>
    </submittedName>
</protein>
<keyword evidence="3" id="KW-1185">Reference proteome</keyword>
<evidence type="ECO:0000313" key="3">
    <source>
        <dbReference type="Proteomes" id="UP000548476"/>
    </source>
</evidence>
<evidence type="ECO:0000259" key="1">
    <source>
        <dbReference type="Pfam" id="PF00144"/>
    </source>
</evidence>
<evidence type="ECO:0000313" key="2">
    <source>
        <dbReference type="EMBL" id="MBB6036802.1"/>
    </source>
</evidence>
<dbReference type="PANTHER" id="PTHR46825">
    <property type="entry name" value="D-ALANYL-D-ALANINE-CARBOXYPEPTIDASE/ENDOPEPTIDASE AMPH"/>
    <property type="match status" value="1"/>
</dbReference>
<dbReference type="Proteomes" id="UP000548476">
    <property type="component" value="Unassembled WGS sequence"/>
</dbReference>
<feature type="domain" description="Beta-lactamase-related" evidence="1">
    <location>
        <begin position="15"/>
        <end position="334"/>
    </location>
</feature>
<dbReference type="Gene3D" id="3.40.710.10">
    <property type="entry name" value="DD-peptidase/beta-lactamase superfamily"/>
    <property type="match status" value="1"/>
</dbReference>
<dbReference type="InterPro" id="IPR012338">
    <property type="entry name" value="Beta-lactam/transpept-like"/>
</dbReference>
<comment type="caution">
    <text evidence="2">The sequence shown here is derived from an EMBL/GenBank/DDBJ whole genome shotgun (WGS) entry which is preliminary data.</text>
</comment>